<comment type="similarity">
    <text evidence="8">Belongs to the WUS homeobox family.</text>
</comment>
<evidence type="ECO:0000256" key="6">
    <source>
        <dbReference type="ARBA" id="ARBA00023163"/>
    </source>
</evidence>
<evidence type="ECO:0000256" key="4">
    <source>
        <dbReference type="ARBA" id="ARBA00023125"/>
    </source>
</evidence>
<organism evidence="13">
    <name type="scientific">Spirodela intermedia</name>
    <name type="common">Intermediate duckweed</name>
    <dbReference type="NCBI Taxonomy" id="51605"/>
    <lineage>
        <taxon>Eukaryota</taxon>
        <taxon>Viridiplantae</taxon>
        <taxon>Streptophyta</taxon>
        <taxon>Embryophyta</taxon>
        <taxon>Tracheophyta</taxon>
        <taxon>Spermatophyta</taxon>
        <taxon>Magnoliopsida</taxon>
        <taxon>Liliopsida</taxon>
        <taxon>Araceae</taxon>
        <taxon>Lemnoideae</taxon>
        <taxon>Spirodela</taxon>
    </lineage>
</organism>
<feature type="region of interest" description="Disordered" evidence="11">
    <location>
        <begin position="185"/>
        <end position="217"/>
    </location>
</feature>
<name>A0A7I8IB66_SPIIN</name>
<keyword evidence="4 9" id="KW-0238">DNA-binding</keyword>
<reference evidence="13 14" key="1">
    <citation type="submission" date="2019-12" db="EMBL/GenBank/DDBJ databases">
        <authorList>
            <person name="Scholz U."/>
            <person name="Mascher M."/>
            <person name="Fiebig A."/>
        </authorList>
    </citation>
    <scope>NUCLEOTIDE SEQUENCE</scope>
</reference>
<dbReference type="GO" id="GO:0003700">
    <property type="term" value="F:DNA-binding transcription factor activity"/>
    <property type="evidence" value="ECO:0007669"/>
    <property type="project" value="InterPro"/>
</dbReference>
<sequence>MEESEGRRRVPPWRRAPPPQACSRWNPTKEQISLLEGLYRQGVRTPTAEQIQHIAGKLQEFGRIEGKNVFYWFQNHKARQRQKQKQENFGHLSRLLRTRAGPPPLRPAPPHPTLHHPPPAGGTLLCYHPPLPAVVFAGAMAPEGAEETRYRNLERYDRRRLLETAAADEECMCDAESRQTLQLFPLHPAGASKEEPVDSPPSTESDDGGSCCRSPSPLDFFGSQYGLTSER</sequence>
<evidence type="ECO:0000256" key="8">
    <source>
        <dbReference type="ARBA" id="ARBA00024040"/>
    </source>
</evidence>
<dbReference type="GO" id="GO:0003677">
    <property type="term" value="F:DNA binding"/>
    <property type="evidence" value="ECO:0007669"/>
    <property type="project" value="UniProtKB-UniRule"/>
</dbReference>
<evidence type="ECO:0000256" key="3">
    <source>
        <dbReference type="ARBA" id="ARBA00023015"/>
    </source>
</evidence>
<dbReference type="GO" id="GO:0099402">
    <property type="term" value="P:plant organ development"/>
    <property type="evidence" value="ECO:0007669"/>
    <property type="project" value="InterPro"/>
</dbReference>
<feature type="region of interest" description="Disordered" evidence="11">
    <location>
        <begin position="1"/>
        <end position="27"/>
    </location>
</feature>
<dbReference type="Proteomes" id="UP001189122">
    <property type="component" value="Unassembled WGS sequence"/>
</dbReference>
<evidence type="ECO:0000256" key="1">
    <source>
        <dbReference type="ARBA" id="ARBA00004123"/>
    </source>
</evidence>
<keyword evidence="5 9" id="KW-0371">Homeobox</keyword>
<dbReference type="Pfam" id="PF00046">
    <property type="entry name" value="Homeodomain"/>
    <property type="match status" value="1"/>
</dbReference>
<dbReference type="Gene3D" id="1.10.10.60">
    <property type="entry name" value="Homeodomain-like"/>
    <property type="match status" value="1"/>
</dbReference>
<evidence type="ECO:0000313" key="13">
    <source>
        <dbReference type="EMBL" id="CAA2615183.1"/>
    </source>
</evidence>
<dbReference type="AlphaFoldDB" id="A0A7I8IB66"/>
<dbReference type="FunFam" id="1.10.10.60:FF:000146">
    <property type="entry name" value="WUSCHEL-related homeobox 4"/>
    <property type="match status" value="1"/>
</dbReference>
<keyword evidence="14" id="KW-1185">Reference proteome</keyword>
<evidence type="ECO:0000259" key="12">
    <source>
        <dbReference type="PROSITE" id="PS50071"/>
    </source>
</evidence>
<keyword evidence="6" id="KW-0804">Transcription</keyword>
<dbReference type="InterPro" id="IPR009057">
    <property type="entry name" value="Homeodomain-like_sf"/>
</dbReference>
<evidence type="ECO:0000256" key="11">
    <source>
        <dbReference type="SAM" id="MobiDB-lite"/>
    </source>
</evidence>
<evidence type="ECO:0000256" key="2">
    <source>
        <dbReference type="ARBA" id="ARBA00022473"/>
    </source>
</evidence>
<evidence type="ECO:0000256" key="9">
    <source>
        <dbReference type="PROSITE-ProRule" id="PRU00108"/>
    </source>
</evidence>
<evidence type="ECO:0000256" key="10">
    <source>
        <dbReference type="RuleBase" id="RU000682"/>
    </source>
</evidence>
<dbReference type="InterPro" id="IPR044555">
    <property type="entry name" value="WUSCHEL-like"/>
</dbReference>
<proteinExistence type="inferred from homology"/>
<dbReference type="EMBL" id="LR743588">
    <property type="protein sequence ID" value="CAA2615183.1"/>
    <property type="molecule type" value="Genomic_DNA"/>
</dbReference>
<dbReference type="SMART" id="SM00389">
    <property type="entry name" value="HOX"/>
    <property type="match status" value="1"/>
</dbReference>
<dbReference type="SUPFAM" id="SSF46689">
    <property type="entry name" value="Homeodomain-like"/>
    <property type="match status" value="1"/>
</dbReference>
<keyword evidence="2" id="KW-0217">Developmental protein</keyword>
<comment type="subcellular location">
    <subcellularLocation>
        <location evidence="1 9 10">Nucleus</location>
    </subcellularLocation>
</comment>
<dbReference type="CDD" id="cd00086">
    <property type="entry name" value="homeodomain"/>
    <property type="match status" value="1"/>
</dbReference>
<feature type="domain" description="Homeobox" evidence="12">
    <location>
        <begin position="18"/>
        <end position="83"/>
    </location>
</feature>
<dbReference type="PANTHER" id="PTHR45940:SF6">
    <property type="entry name" value="WUSCHEL-RELATED HOMEOBOX 2"/>
    <property type="match status" value="1"/>
</dbReference>
<keyword evidence="7 9" id="KW-0539">Nucleus</keyword>
<dbReference type="EMBL" id="CACRZD030000001">
    <property type="protein sequence ID" value="CAA6654949.1"/>
    <property type="molecule type" value="Genomic_DNA"/>
</dbReference>
<dbReference type="GO" id="GO:0005634">
    <property type="term" value="C:nucleus"/>
    <property type="evidence" value="ECO:0007669"/>
    <property type="project" value="UniProtKB-SubCell"/>
</dbReference>
<dbReference type="PANTHER" id="PTHR45940">
    <property type="entry name" value="WUSCHEL-RELATED HOMEOBOX 1-RELATED"/>
    <property type="match status" value="1"/>
</dbReference>
<protein>
    <recommendedName>
        <fullName evidence="12">Homeobox domain-containing protein</fullName>
    </recommendedName>
</protein>
<dbReference type="InterPro" id="IPR001356">
    <property type="entry name" value="HD"/>
</dbReference>
<evidence type="ECO:0000256" key="7">
    <source>
        <dbReference type="ARBA" id="ARBA00023242"/>
    </source>
</evidence>
<gene>
    <name evidence="13" type="ORF">SI7747_01001539</name>
</gene>
<accession>A0A7I8IB66</accession>
<feature type="DNA-binding region" description="Homeobox" evidence="9">
    <location>
        <begin position="20"/>
        <end position="84"/>
    </location>
</feature>
<dbReference type="PROSITE" id="PS50071">
    <property type="entry name" value="HOMEOBOX_2"/>
    <property type="match status" value="1"/>
</dbReference>
<evidence type="ECO:0000313" key="14">
    <source>
        <dbReference type="Proteomes" id="UP001189122"/>
    </source>
</evidence>
<evidence type="ECO:0000256" key="5">
    <source>
        <dbReference type="ARBA" id="ARBA00023155"/>
    </source>
</evidence>
<keyword evidence="3" id="KW-0805">Transcription regulation</keyword>